<dbReference type="KEGG" id="llu:AKJ09_08168"/>
<evidence type="ECO:0000313" key="3">
    <source>
        <dbReference type="Proteomes" id="UP000064967"/>
    </source>
</evidence>
<name>A0A0K1Q7W7_9BACT</name>
<feature type="compositionally biased region" description="Gly residues" evidence="1">
    <location>
        <begin position="142"/>
        <end position="157"/>
    </location>
</feature>
<sequence length="163" mass="16645">MSTLRGTIEGLASQFASSVIEALRGASIDELLDVAQGGAAGGGGGARRGRVTREVTTEVAVAAPRVRRGRGGRLGRRSANDIAAMINSIVSLLQQNPGGLRAEQIREALGVEAKELPRPLGEATDQGLISKEGQKRATTYFAGGGAAKRGGAKAAGGRGRKRG</sequence>
<accession>A0A0K1Q7W7</accession>
<dbReference type="AlphaFoldDB" id="A0A0K1Q7W7"/>
<feature type="region of interest" description="Disordered" evidence="1">
    <location>
        <begin position="140"/>
        <end position="163"/>
    </location>
</feature>
<proteinExistence type="predicted"/>
<dbReference type="EMBL" id="CP012333">
    <property type="protein sequence ID" value="AKV01505.1"/>
    <property type="molecule type" value="Genomic_DNA"/>
</dbReference>
<reference evidence="2 3" key="1">
    <citation type="submission" date="2015-08" db="EMBL/GenBank/DDBJ databases">
        <authorList>
            <person name="Babu N.S."/>
            <person name="Beckwith C.J."/>
            <person name="Beseler K.G."/>
            <person name="Brison A."/>
            <person name="Carone J.V."/>
            <person name="Caskin T.P."/>
            <person name="Diamond M."/>
            <person name="Durham M.E."/>
            <person name="Foxe J.M."/>
            <person name="Go M."/>
            <person name="Henderson B.A."/>
            <person name="Jones I.B."/>
            <person name="McGettigan J.A."/>
            <person name="Micheletti S.J."/>
            <person name="Nasrallah M.E."/>
            <person name="Ortiz D."/>
            <person name="Piller C.R."/>
            <person name="Privatt S.R."/>
            <person name="Schneider S.L."/>
            <person name="Sharp S."/>
            <person name="Smith T.C."/>
            <person name="Stanton J.D."/>
            <person name="Ullery H.E."/>
            <person name="Wilson R.J."/>
            <person name="Serrano M.G."/>
            <person name="Buck G."/>
            <person name="Lee V."/>
            <person name="Wang Y."/>
            <person name="Carvalho R."/>
            <person name="Voegtly L."/>
            <person name="Shi R."/>
            <person name="Duckworth R."/>
            <person name="Johnson A."/>
            <person name="Loviza R."/>
            <person name="Walstead R."/>
            <person name="Shah Z."/>
            <person name="Kiflezghi M."/>
            <person name="Wade K."/>
            <person name="Ball S.L."/>
            <person name="Bradley K.W."/>
            <person name="Asai D.J."/>
            <person name="Bowman C.A."/>
            <person name="Russell D.A."/>
            <person name="Pope W.H."/>
            <person name="Jacobs-Sera D."/>
            <person name="Hendrix R.W."/>
            <person name="Hatfull G.F."/>
        </authorList>
    </citation>
    <scope>NUCLEOTIDE SEQUENCE [LARGE SCALE GENOMIC DNA]</scope>
    <source>
        <strain evidence="2 3">DSM 27648</strain>
    </source>
</reference>
<evidence type="ECO:0000256" key="1">
    <source>
        <dbReference type="SAM" id="MobiDB-lite"/>
    </source>
</evidence>
<evidence type="ECO:0000313" key="2">
    <source>
        <dbReference type="EMBL" id="AKV01505.1"/>
    </source>
</evidence>
<protein>
    <submittedName>
        <fullName evidence="2">Uncharacterized protein</fullName>
    </submittedName>
</protein>
<keyword evidence="3" id="KW-1185">Reference proteome</keyword>
<organism evidence="2 3">
    <name type="scientific">Labilithrix luteola</name>
    <dbReference type="NCBI Taxonomy" id="1391654"/>
    <lineage>
        <taxon>Bacteria</taxon>
        <taxon>Pseudomonadati</taxon>
        <taxon>Myxococcota</taxon>
        <taxon>Polyangia</taxon>
        <taxon>Polyangiales</taxon>
        <taxon>Labilitrichaceae</taxon>
        <taxon>Labilithrix</taxon>
    </lineage>
</organism>
<gene>
    <name evidence="2" type="ORF">AKJ09_08168</name>
</gene>
<dbReference type="Proteomes" id="UP000064967">
    <property type="component" value="Chromosome"/>
</dbReference>
<dbReference type="RefSeq" id="WP_146652594.1">
    <property type="nucleotide sequence ID" value="NZ_CP012333.1"/>
</dbReference>